<feature type="transmembrane region" description="Helical" evidence="1">
    <location>
        <begin position="228"/>
        <end position="250"/>
    </location>
</feature>
<evidence type="ECO:0000256" key="1">
    <source>
        <dbReference type="SAM" id="Phobius"/>
    </source>
</evidence>
<feature type="transmembrane region" description="Helical" evidence="1">
    <location>
        <begin position="29"/>
        <end position="49"/>
    </location>
</feature>
<proteinExistence type="predicted"/>
<keyword evidence="3" id="KW-1185">Reference proteome</keyword>
<dbReference type="OrthoDB" id="5457281at2"/>
<gene>
    <name evidence="2" type="ORF">DYU11_13450</name>
</gene>
<feature type="transmembrane region" description="Helical" evidence="1">
    <location>
        <begin position="112"/>
        <end position="130"/>
    </location>
</feature>
<protein>
    <submittedName>
        <fullName evidence="2">Uncharacterized protein</fullName>
    </submittedName>
</protein>
<organism evidence="2 3">
    <name type="scientific">Fibrisoma montanum</name>
    <dbReference type="NCBI Taxonomy" id="2305895"/>
    <lineage>
        <taxon>Bacteria</taxon>
        <taxon>Pseudomonadati</taxon>
        <taxon>Bacteroidota</taxon>
        <taxon>Cytophagia</taxon>
        <taxon>Cytophagales</taxon>
        <taxon>Spirosomataceae</taxon>
        <taxon>Fibrisoma</taxon>
    </lineage>
</organism>
<feature type="transmembrane region" description="Helical" evidence="1">
    <location>
        <begin position="55"/>
        <end position="79"/>
    </location>
</feature>
<sequence length="251" mass="27718">MTVLLVKVTLMPLVIGLITLSSRKWGHRIGGMVASLPWVAGPILLFFILEQGKTFGIRSVQGILMGIVSWTTFCYSYALLSRRFHWLPTVLISYGVYVAIAWVFTFFTLNLFATYGIALGCALLALRLFPKPAAQTIQPRRLPFDVPIRMVVATLFVVVVTWLANVLGPAWSGILTPFPIITSILAIFTHYLQGSTATILILRGLLIGVLGFTTFFFLQAFLLPHFSVGASFCLALVVNLLINIISLRLVN</sequence>
<comment type="caution">
    <text evidence="2">The sequence shown here is derived from an EMBL/GenBank/DDBJ whole genome shotgun (WGS) entry which is preliminary data.</text>
</comment>
<keyword evidence="1" id="KW-1133">Transmembrane helix</keyword>
<name>A0A418MC57_9BACT</name>
<dbReference type="RefSeq" id="WP_119668179.1">
    <property type="nucleotide sequence ID" value="NZ_QXED01000003.1"/>
</dbReference>
<keyword evidence="1" id="KW-0472">Membrane</keyword>
<reference evidence="2 3" key="1">
    <citation type="submission" date="2018-08" db="EMBL/GenBank/DDBJ databases">
        <title>Fibrisoma montanum sp. nov., isolated from Danxia mountain soil.</title>
        <authorList>
            <person name="Huang Y."/>
        </authorList>
    </citation>
    <scope>NUCLEOTIDE SEQUENCE [LARGE SCALE GENOMIC DNA]</scope>
    <source>
        <strain evidence="2 3">HYT19</strain>
    </source>
</reference>
<dbReference type="AlphaFoldDB" id="A0A418MC57"/>
<dbReference type="EMBL" id="QXED01000003">
    <property type="protein sequence ID" value="RIV23963.1"/>
    <property type="molecule type" value="Genomic_DNA"/>
</dbReference>
<keyword evidence="1" id="KW-0812">Transmembrane</keyword>
<evidence type="ECO:0000313" key="2">
    <source>
        <dbReference type="EMBL" id="RIV23963.1"/>
    </source>
</evidence>
<feature type="transmembrane region" description="Helical" evidence="1">
    <location>
        <begin position="200"/>
        <end position="222"/>
    </location>
</feature>
<accession>A0A418MC57</accession>
<feature type="transmembrane region" description="Helical" evidence="1">
    <location>
        <begin position="142"/>
        <end position="164"/>
    </location>
</feature>
<dbReference type="Proteomes" id="UP000283523">
    <property type="component" value="Unassembled WGS sequence"/>
</dbReference>
<feature type="transmembrane region" description="Helical" evidence="1">
    <location>
        <begin position="86"/>
        <end position="106"/>
    </location>
</feature>
<evidence type="ECO:0000313" key="3">
    <source>
        <dbReference type="Proteomes" id="UP000283523"/>
    </source>
</evidence>
<feature type="transmembrane region" description="Helical" evidence="1">
    <location>
        <begin position="170"/>
        <end position="188"/>
    </location>
</feature>